<keyword evidence="3" id="KW-1185">Reference proteome</keyword>
<sequence>MKYSGLGVAFLLLSGCTLLPLDQRAGGATIEFFKDSIECEIAAIAADPKYREFKLASWVVKTGLDMTLVDTVNADGKGTVPLTNPTLPTIFPGASINGKFTHNGHVDFATSIPKAIVKWSKLCQGPDPSESHLGLAGWIAATLDKIEPQNHGGLSYTVDVDVTASAGARFGFVFSIINTADSGFNYSREGVHHLVVTMSEPTPPPPSVIDVRVVGPVKISEEKDEDRSRSKGGPRVTSQPAPAGGGRVYPFRNPALEDPNLNRLL</sequence>
<evidence type="ECO:0000313" key="2">
    <source>
        <dbReference type="EMBL" id="OAF19641.1"/>
    </source>
</evidence>
<comment type="caution">
    <text evidence="2">The sequence shown here is derived from an EMBL/GenBank/DDBJ whole genome shotgun (WGS) entry which is preliminary data.</text>
</comment>
<reference evidence="2 3" key="1">
    <citation type="submission" date="2016-02" db="EMBL/GenBank/DDBJ databases">
        <title>Draft genome sequence of the strain BR 10247T Bradyrhizobium neotropicale isolated from nodules of Centrolobium paraense.</title>
        <authorList>
            <person name="Simoes-Araujo J.L."/>
            <person name="Barauna A.C."/>
            <person name="Silva K."/>
            <person name="Zilli J.E."/>
        </authorList>
    </citation>
    <scope>NUCLEOTIDE SEQUENCE [LARGE SCALE GENOMIC DNA]</scope>
    <source>
        <strain evidence="2 3">BR 10247</strain>
    </source>
</reference>
<dbReference type="PROSITE" id="PS51257">
    <property type="entry name" value="PROKAR_LIPOPROTEIN"/>
    <property type="match status" value="1"/>
</dbReference>
<dbReference type="RefSeq" id="WP_145927386.1">
    <property type="nucleotide sequence ID" value="NZ_LSEF01000023.1"/>
</dbReference>
<gene>
    <name evidence="2" type="ORF">AXW67_36150</name>
</gene>
<evidence type="ECO:0000256" key="1">
    <source>
        <dbReference type="SAM" id="MobiDB-lite"/>
    </source>
</evidence>
<feature type="compositionally biased region" description="Basic and acidic residues" evidence="1">
    <location>
        <begin position="219"/>
        <end position="229"/>
    </location>
</feature>
<organism evidence="2 3">
    <name type="scientific">Bradyrhizobium neotropicale</name>
    <dbReference type="NCBI Taxonomy" id="1497615"/>
    <lineage>
        <taxon>Bacteria</taxon>
        <taxon>Pseudomonadati</taxon>
        <taxon>Pseudomonadota</taxon>
        <taxon>Alphaproteobacteria</taxon>
        <taxon>Hyphomicrobiales</taxon>
        <taxon>Nitrobacteraceae</taxon>
        <taxon>Bradyrhizobium</taxon>
    </lineage>
</organism>
<feature type="region of interest" description="Disordered" evidence="1">
    <location>
        <begin position="219"/>
        <end position="265"/>
    </location>
</feature>
<evidence type="ECO:0008006" key="4">
    <source>
        <dbReference type="Google" id="ProtNLM"/>
    </source>
</evidence>
<name>A0A176ZG37_9BRAD</name>
<accession>A0A176ZG37</accession>
<protein>
    <recommendedName>
        <fullName evidence="4">Lipoprotein</fullName>
    </recommendedName>
</protein>
<evidence type="ECO:0000313" key="3">
    <source>
        <dbReference type="Proteomes" id="UP000077173"/>
    </source>
</evidence>
<dbReference type="Proteomes" id="UP000077173">
    <property type="component" value="Unassembled WGS sequence"/>
</dbReference>
<dbReference type="AlphaFoldDB" id="A0A176ZG37"/>
<dbReference type="EMBL" id="LSEF01000023">
    <property type="protein sequence ID" value="OAF19641.1"/>
    <property type="molecule type" value="Genomic_DNA"/>
</dbReference>
<proteinExistence type="predicted"/>